<gene>
    <name evidence="1" type="ORF">D3P09_11745</name>
</gene>
<comment type="caution">
    <text evidence="1">The sequence shown here is derived from an EMBL/GenBank/DDBJ whole genome shotgun (WGS) entry which is preliminary data.</text>
</comment>
<reference evidence="1 2" key="1">
    <citation type="submission" date="2018-09" db="EMBL/GenBank/DDBJ databases">
        <title>Paenibacillus aracenensis nov. sp. isolated from a cave in southern Spain.</title>
        <authorList>
            <person name="Jurado V."/>
            <person name="Gutierrez-Patricio S."/>
            <person name="Gonzalez-Pimentel J.L."/>
            <person name="Miller A.Z."/>
            <person name="Laiz L."/>
            <person name="Saiz-Jimenez C."/>
        </authorList>
    </citation>
    <scope>NUCLEOTIDE SEQUENCE [LARGE SCALE GENOMIC DNA]</scope>
    <source>
        <strain evidence="1 2">JCM 19203</strain>
    </source>
</reference>
<evidence type="ECO:0000313" key="1">
    <source>
        <dbReference type="EMBL" id="RJX40041.1"/>
    </source>
</evidence>
<dbReference type="EMBL" id="QXQB01000002">
    <property type="protein sequence ID" value="RJX40041.1"/>
    <property type="molecule type" value="Genomic_DNA"/>
</dbReference>
<name>A0A3A6PTM4_9BACL</name>
<dbReference type="Proteomes" id="UP000267798">
    <property type="component" value="Unassembled WGS sequence"/>
</dbReference>
<proteinExistence type="predicted"/>
<sequence>MAIGDRTPAEIIAPVALSATATARYTNSAANRTQVTGIWLSNNGASERKVSLYKNGTATVNMIASAIVLPASGSIFIDLAGKALVFTGTQTLAAKQDAGADVTMAAYGIIEQIA</sequence>
<dbReference type="RefSeq" id="WP_120109982.1">
    <property type="nucleotide sequence ID" value="NZ_QXQB01000002.1"/>
</dbReference>
<protein>
    <submittedName>
        <fullName evidence="1">Uncharacterized protein</fullName>
    </submittedName>
</protein>
<dbReference type="AlphaFoldDB" id="A0A3A6PTM4"/>
<dbReference type="OrthoDB" id="2678989at2"/>
<evidence type="ECO:0000313" key="2">
    <source>
        <dbReference type="Proteomes" id="UP000267798"/>
    </source>
</evidence>
<accession>A0A3A6PTM4</accession>
<keyword evidence="2" id="KW-1185">Reference proteome</keyword>
<organism evidence="1 2">
    <name type="scientific">Paenibacillus pinisoli</name>
    <dbReference type="NCBI Taxonomy" id="1276110"/>
    <lineage>
        <taxon>Bacteria</taxon>
        <taxon>Bacillati</taxon>
        <taxon>Bacillota</taxon>
        <taxon>Bacilli</taxon>
        <taxon>Bacillales</taxon>
        <taxon>Paenibacillaceae</taxon>
        <taxon>Paenibacillus</taxon>
    </lineage>
</organism>